<keyword evidence="1" id="KW-1015">Disulfide bond</keyword>
<organism evidence="7">
    <name type="scientific">Schistosoma curassoni</name>
    <dbReference type="NCBI Taxonomy" id="6186"/>
    <lineage>
        <taxon>Eukaryota</taxon>
        <taxon>Metazoa</taxon>
        <taxon>Spiralia</taxon>
        <taxon>Lophotrochozoa</taxon>
        <taxon>Platyhelminthes</taxon>
        <taxon>Trematoda</taxon>
        <taxon>Digenea</taxon>
        <taxon>Strigeidida</taxon>
        <taxon>Schistosomatoidea</taxon>
        <taxon>Schistosomatidae</taxon>
        <taxon>Schistosoma</taxon>
    </lineage>
</organism>
<dbReference type="InterPro" id="IPR035914">
    <property type="entry name" value="Sperma_CUB_dom_sf"/>
</dbReference>
<dbReference type="SUPFAM" id="SSF56672">
    <property type="entry name" value="DNA/RNA polymerases"/>
    <property type="match status" value="1"/>
</dbReference>
<sequence>MAIYGSRSLPGEQINKPTYEYSHEILQSNKEPDHVFCDRSNELESLKIGSGFQHHDYPIVGRHNVLLVRFNSTGADLPGLNMKFILSYRFRKVFITLLIPIISGYTCTPGTGEILLRSSALNSAEKRVENDITSNSNNEDGNGKHLIKQGIFTSPKWPKSYESGTRCVYRFIADVGEKVHIKFDHFVLSGDMPSCSVDFLDVYIDVASSTLDLDRQAAILVEASSSLSSSSNELHTTTPFSASVYSSVLDKSDLLGRYCGDYLATNSVTFISLHREIVLDFYSELEKVANPWYTTGKSTIFGFNGTFEFINDGLKNNCVPSFTETYVRRCLHSRNSSRCLGPDGIPNLLFKKFADVPCYPFTTIFNRFFSSNLIPKMWRKMKIILVPKKESGDKNVKFRPIAITSPFLKTMEKLLILPLQPAIKQQIDPYQFAYRCKRSTLDVDAVLHHNIVFNLEKAFDSIPRQRLINKLISVNTDSWIINWLCSYLSGRDQYTVFGGKCSESLLSHEGVPQGAVLS</sequence>
<dbReference type="CDD" id="cd00041">
    <property type="entry name" value="CUB"/>
    <property type="match status" value="1"/>
</dbReference>
<dbReference type="AlphaFoldDB" id="A0A183KI13"/>
<dbReference type="InterPro" id="IPR043502">
    <property type="entry name" value="DNA/RNA_pol_sf"/>
</dbReference>
<dbReference type="InterPro" id="IPR000859">
    <property type="entry name" value="CUB_dom"/>
</dbReference>
<reference evidence="5 6" key="2">
    <citation type="submission" date="2018-11" db="EMBL/GenBank/DDBJ databases">
        <authorList>
            <consortium name="Pathogen Informatics"/>
        </authorList>
    </citation>
    <scope>NUCLEOTIDE SEQUENCE [LARGE SCALE GENOMIC DNA]</scope>
    <source>
        <strain evidence="5">Dakar</strain>
        <strain evidence="6">Dakar, Senegal</strain>
    </source>
</reference>
<proteinExistence type="predicted"/>
<dbReference type="PROSITE" id="PS01180">
    <property type="entry name" value="CUB"/>
    <property type="match status" value="1"/>
</dbReference>
<evidence type="ECO:0000259" key="4">
    <source>
        <dbReference type="PROSITE" id="PS50878"/>
    </source>
</evidence>
<keyword evidence="6" id="KW-1185">Reference proteome</keyword>
<feature type="domain" description="CUB" evidence="3">
    <location>
        <begin position="141"/>
        <end position="310"/>
    </location>
</feature>
<evidence type="ECO:0000256" key="2">
    <source>
        <dbReference type="PROSITE-ProRule" id="PRU00059"/>
    </source>
</evidence>
<dbReference type="Pfam" id="PF00431">
    <property type="entry name" value="CUB"/>
    <property type="match status" value="1"/>
</dbReference>
<dbReference type="Gene3D" id="2.60.120.290">
    <property type="entry name" value="Spermadhesin, CUB domain"/>
    <property type="match status" value="1"/>
</dbReference>
<protein>
    <submittedName>
        <fullName evidence="7">CUB domain-containing protein</fullName>
    </submittedName>
</protein>
<dbReference type="Proteomes" id="UP000279833">
    <property type="component" value="Unassembled WGS sequence"/>
</dbReference>
<dbReference type="InterPro" id="IPR000477">
    <property type="entry name" value="RT_dom"/>
</dbReference>
<accession>A0A183KI13</accession>
<name>A0A183KI13_9TREM</name>
<evidence type="ECO:0000313" key="6">
    <source>
        <dbReference type="Proteomes" id="UP000279833"/>
    </source>
</evidence>
<dbReference type="Pfam" id="PF00078">
    <property type="entry name" value="RVT_1"/>
    <property type="match status" value="1"/>
</dbReference>
<dbReference type="SMART" id="SM00042">
    <property type="entry name" value="CUB"/>
    <property type="match status" value="1"/>
</dbReference>
<evidence type="ECO:0000259" key="3">
    <source>
        <dbReference type="PROSITE" id="PS01180"/>
    </source>
</evidence>
<dbReference type="STRING" id="6186.A0A183KI13"/>
<gene>
    <name evidence="5" type="ORF">SCUD_LOCUS14666</name>
</gene>
<dbReference type="PROSITE" id="PS50878">
    <property type="entry name" value="RT_POL"/>
    <property type="match status" value="1"/>
</dbReference>
<dbReference type="PANTHER" id="PTHR47510">
    <property type="entry name" value="REVERSE TRANSCRIPTASE DOMAIN-CONTAINING PROTEIN"/>
    <property type="match status" value="1"/>
</dbReference>
<evidence type="ECO:0000313" key="7">
    <source>
        <dbReference type="WBParaSite" id="SCUD_0001466901-mRNA-1"/>
    </source>
</evidence>
<comment type="caution">
    <text evidence="2">Lacks conserved residue(s) required for the propagation of feature annotation.</text>
</comment>
<evidence type="ECO:0000313" key="5">
    <source>
        <dbReference type="EMBL" id="VDP57077.1"/>
    </source>
</evidence>
<dbReference type="EMBL" id="UZAK01036917">
    <property type="protein sequence ID" value="VDP57077.1"/>
    <property type="molecule type" value="Genomic_DNA"/>
</dbReference>
<dbReference type="WBParaSite" id="SCUD_0001466901-mRNA-1">
    <property type="protein sequence ID" value="SCUD_0001466901-mRNA-1"/>
    <property type="gene ID" value="SCUD_0001466901"/>
</dbReference>
<reference evidence="7" key="1">
    <citation type="submission" date="2016-06" db="UniProtKB">
        <authorList>
            <consortium name="WormBaseParasite"/>
        </authorList>
    </citation>
    <scope>IDENTIFICATION</scope>
</reference>
<evidence type="ECO:0000256" key="1">
    <source>
        <dbReference type="ARBA" id="ARBA00023157"/>
    </source>
</evidence>
<dbReference type="PANTHER" id="PTHR47510:SF3">
    <property type="entry name" value="ENDO_EXONUCLEASE_PHOSPHATASE DOMAIN-CONTAINING PROTEIN"/>
    <property type="match status" value="1"/>
</dbReference>
<dbReference type="SUPFAM" id="SSF49854">
    <property type="entry name" value="Spermadhesin, CUB domain"/>
    <property type="match status" value="1"/>
</dbReference>
<feature type="domain" description="Reverse transcriptase" evidence="4">
    <location>
        <begin position="367"/>
        <end position="518"/>
    </location>
</feature>